<dbReference type="Proteomes" id="UP000481858">
    <property type="component" value="Unassembled WGS sequence"/>
</dbReference>
<dbReference type="InParanoid" id="A0A7C8ILE0"/>
<keyword evidence="3" id="KW-1185">Reference proteome</keyword>
<sequence>MNPLLPRANHQFNPFEPHPELDGVDIPDLRDVDWVGNSDPFGIFASRGMAAPKMPPPSEVRREASNRSTNIFTHHKKLLSILERHEATIQKRWEKKTRTQRLSILLQAWPDMPPTHRPDFAAFRKHGGNLNSVAIKHRSSFIWPIINQEDLGDPKTLTLLLNSRGRNPPHVFAASDGEGMHLGKVTTAIVAIFLNQYVMMLNGVTRQEDYGKLVAWEEHEDAFDWMHTRKQFLPGEGLLILEFQERLLEFLVDCCRAILHDIPLDQMTSDKFAIQPEPPLKESLDATGFSTLSIMAKEAPYRPPARLDLEKIESLLSARTVRAEDHIWSLREDPSYFAETILEMKEHLLDIRPTTKSQRDDTQWARAIESVLIESFFQLESFAELRDQATHLRELSSKYGPELSPQKDLPEEYLAALLRFRHYLNQVTKGALSQLNLSVAASPPLRAFFVQHALGSTKSSPIKVLPNSAMKRDKVTQHLIWLLQTLWEDGHDLFLCRMTTVIDELDRLLKAEPKALELVSPYIAMLIGELSIAGECLRQLEIFQPWANGFEGALVDRGEGIKKEFKEHTRVWTLVHDTLKGQNSVAVRQLGDPSGGKFQYPVGKRHNKANVEALRRSEANLDAFWNAVDDMLYQKAGSLNGTAYKRVLSQPRYLQRTPEWVEPAAKKEEKPNQTHQQSNGSYEYVPPSSWIFQGAGSASSGRAEALASAASKVKVKRRGILESESTSENDIVPPPPGSLPDLQPTFRVDARALKVFRIVFFDPAANTSAGEVAWRDFLHAMSSTGFTAQKLYGSVWHFQPTRLDVERSIQFHEPHPRGKIPFLVARRHGRRLSRAYGWYGTMFVLKDNN</sequence>
<comment type="caution">
    <text evidence="2">The sequence shown here is derived from an EMBL/GenBank/DDBJ whole genome shotgun (WGS) entry which is preliminary data.</text>
</comment>
<feature type="region of interest" description="Disordered" evidence="1">
    <location>
        <begin position="661"/>
        <end position="681"/>
    </location>
</feature>
<reference evidence="2 3" key="1">
    <citation type="submission" date="2019-12" db="EMBL/GenBank/DDBJ databases">
        <title>Draft genome sequence of the ascomycete Xylaria multiplex DSM 110363.</title>
        <authorList>
            <person name="Buettner E."/>
            <person name="Kellner H."/>
        </authorList>
    </citation>
    <scope>NUCLEOTIDE SEQUENCE [LARGE SCALE GENOMIC DNA]</scope>
    <source>
        <strain evidence="2 3">DSM 110363</strain>
    </source>
</reference>
<evidence type="ECO:0000313" key="3">
    <source>
        <dbReference type="Proteomes" id="UP000481858"/>
    </source>
</evidence>
<evidence type="ECO:0000256" key="1">
    <source>
        <dbReference type="SAM" id="MobiDB-lite"/>
    </source>
</evidence>
<organism evidence="2 3">
    <name type="scientific">Xylaria multiplex</name>
    <dbReference type="NCBI Taxonomy" id="323545"/>
    <lineage>
        <taxon>Eukaryota</taxon>
        <taxon>Fungi</taxon>
        <taxon>Dikarya</taxon>
        <taxon>Ascomycota</taxon>
        <taxon>Pezizomycotina</taxon>
        <taxon>Sordariomycetes</taxon>
        <taxon>Xylariomycetidae</taxon>
        <taxon>Xylariales</taxon>
        <taxon>Xylariaceae</taxon>
        <taxon>Xylaria</taxon>
    </lineage>
</organism>
<dbReference type="AlphaFoldDB" id="A0A7C8ILE0"/>
<gene>
    <name evidence="2" type="ORF">GQX73_g7027</name>
</gene>
<dbReference type="PANTHER" id="PTHR40788:SF2">
    <property type="entry name" value="CLR5 DOMAIN-CONTAINING PROTEIN"/>
    <property type="match status" value="1"/>
</dbReference>
<accession>A0A7C8ILE0</accession>
<protein>
    <submittedName>
        <fullName evidence="2">Uncharacterized protein</fullName>
    </submittedName>
</protein>
<dbReference type="EMBL" id="WUBL01000086">
    <property type="protein sequence ID" value="KAF2966549.1"/>
    <property type="molecule type" value="Genomic_DNA"/>
</dbReference>
<name>A0A7C8ILE0_9PEZI</name>
<proteinExistence type="predicted"/>
<dbReference type="PANTHER" id="PTHR40788">
    <property type="entry name" value="CLR5 DOMAIN-CONTAINING PROTEIN-RELATED"/>
    <property type="match status" value="1"/>
</dbReference>
<evidence type="ECO:0000313" key="2">
    <source>
        <dbReference type="EMBL" id="KAF2966549.1"/>
    </source>
</evidence>
<dbReference type="OrthoDB" id="2922289at2759"/>